<keyword evidence="1" id="KW-0812">Transmembrane</keyword>
<protein>
    <submittedName>
        <fullName evidence="2">Uncharacterized protein</fullName>
    </submittedName>
</protein>
<keyword evidence="1" id="KW-0472">Membrane</keyword>
<reference evidence="2 3" key="1">
    <citation type="submission" date="2020-02" db="EMBL/GenBank/DDBJ databases">
        <title>Genome sequence of strain AETb3-4.</title>
        <authorList>
            <person name="Gao J."/>
            <person name="Zhang X."/>
        </authorList>
    </citation>
    <scope>NUCLEOTIDE SEQUENCE [LARGE SCALE GENOMIC DNA]</scope>
    <source>
        <strain evidence="2 3">AETb3-4</strain>
    </source>
</reference>
<gene>
    <name evidence="2" type="ORF">G6034_04670</name>
</gene>
<dbReference type="AlphaFoldDB" id="A0A7Y7IFE8"/>
<organism evidence="2 3">
    <name type="scientific">Arthrobacter wenxiniae</name>
    <dbReference type="NCBI Taxonomy" id="2713570"/>
    <lineage>
        <taxon>Bacteria</taxon>
        <taxon>Bacillati</taxon>
        <taxon>Actinomycetota</taxon>
        <taxon>Actinomycetes</taxon>
        <taxon>Micrococcales</taxon>
        <taxon>Micrococcaceae</taxon>
        <taxon>Arthrobacter</taxon>
    </lineage>
</organism>
<keyword evidence="3" id="KW-1185">Reference proteome</keyword>
<keyword evidence="1" id="KW-1133">Transmembrane helix</keyword>
<dbReference type="EMBL" id="JAAMFM010000004">
    <property type="protein sequence ID" value="NVM94212.1"/>
    <property type="molecule type" value="Genomic_DNA"/>
</dbReference>
<sequence length="55" mass="5933">MLELMSQAPSPITPGTYFGWGDVMIQSGNLVVIIAMLVLFVLALVLPFPGGRSRK</sequence>
<evidence type="ECO:0000256" key="1">
    <source>
        <dbReference type="SAM" id="Phobius"/>
    </source>
</evidence>
<evidence type="ECO:0000313" key="2">
    <source>
        <dbReference type="EMBL" id="NVM94212.1"/>
    </source>
</evidence>
<evidence type="ECO:0000313" key="3">
    <source>
        <dbReference type="Proteomes" id="UP000543556"/>
    </source>
</evidence>
<proteinExistence type="predicted"/>
<accession>A0A7Y7IFE8</accession>
<dbReference type="Proteomes" id="UP000543556">
    <property type="component" value="Unassembled WGS sequence"/>
</dbReference>
<comment type="caution">
    <text evidence="2">The sequence shown here is derived from an EMBL/GenBank/DDBJ whole genome shotgun (WGS) entry which is preliminary data.</text>
</comment>
<feature type="transmembrane region" description="Helical" evidence="1">
    <location>
        <begin position="30"/>
        <end position="48"/>
    </location>
</feature>
<name>A0A7Y7IFE8_9MICC</name>
<dbReference type="RefSeq" id="WP_176633939.1">
    <property type="nucleotide sequence ID" value="NZ_JAAMFM010000004.1"/>
</dbReference>